<gene>
    <name evidence="1" type="ORF">MRB53_035176</name>
</gene>
<evidence type="ECO:0000313" key="1">
    <source>
        <dbReference type="EMBL" id="KAJ8615804.1"/>
    </source>
</evidence>
<name>A0ACC2K3T9_PERAE</name>
<organism evidence="1 2">
    <name type="scientific">Persea americana</name>
    <name type="common">Avocado</name>
    <dbReference type="NCBI Taxonomy" id="3435"/>
    <lineage>
        <taxon>Eukaryota</taxon>
        <taxon>Viridiplantae</taxon>
        <taxon>Streptophyta</taxon>
        <taxon>Embryophyta</taxon>
        <taxon>Tracheophyta</taxon>
        <taxon>Spermatophyta</taxon>
        <taxon>Magnoliopsida</taxon>
        <taxon>Magnoliidae</taxon>
        <taxon>Laurales</taxon>
        <taxon>Lauraceae</taxon>
        <taxon>Persea</taxon>
    </lineage>
</organism>
<comment type="caution">
    <text evidence="1">The sequence shown here is derived from an EMBL/GenBank/DDBJ whole genome shotgun (WGS) entry which is preliminary data.</text>
</comment>
<accession>A0ACC2K3T9</accession>
<proteinExistence type="predicted"/>
<dbReference type="EMBL" id="CM056820">
    <property type="protein sequence ID" value="KAJ8615804.1"/>
    <property type="molecule type" value="Genomic_DNA"/>
</dbReference>
<keyword evidence="2" id="KW-1185">Reference proteome</keyword>
<dbReference type="Proteomes" id="UP001234297">
    <property type="component" value="Chromosome 12"/>
</dbReference>
<reference evidence="1 2" key="1">
    <citation type="journal article" date="2022" name="Hortic Res">
        <title>A haplotype resolved chromosomal level avocado genome allows analysis of novel avocado genes.</title>
        <authorList>
            <person name="Nath O."/>
            <person name="Fletcher S.J."/>
            <person name="Hayward A."/>
            <person name="Shaw L.M."/>
            <person name="Masouleh A.K."/>
            <person name="Furtado A."/>
            <person name="Henry R.J."/>
            <person name="Mitter N."/>
        </authorList>
    </citation>
    <scope>NUCLEOTIDE SEQUENCE [LARGE SCALE GENOMIC DNA]</scope>
    <source>
        <strain evidence="2">cv. Hass</strain>
    </source>
</reference>
<evidence type="ECO:0000313" key="2">
    <source>
        <dbReference type="Proteomes" id="UP001234297"/>
    </source>
</evidence>
<sequence length="142" mass="15933">MQVTKLSDLGMDHSACPMEWAQDGTQLAVGTNLGEVQVGRPTSWVLYSQNGVWQLMYNCSRALHRSECHLIINCRSGTTITKMQRERVILRNVANCYQADCIANDHVYLVCTILRYIPPSRLHLMTAMAQIPSICCVMGLDS</sequence>
<protein>
    <submittedName>
        <fullName evidence="1">Uncharacterized protein</fullName>
    </submittedName>
</protein>